<dbReference type="CDD" id="cd02012">
    <property type="entry name" value="TPP_TK"/>
    <property type="match status" value="1"/>
</dbReference>
<protein>
    <submittedName>
        <fullName evidence="5">Transketolase domain protein</fullName>
    </submittedName>
</protein>
<dbReference type="AlphaFoldDB" id="A0A0G1HRE8"/>
<dbReference type="PANTHER" id="PTHR47514">
    <property type="entry name" value="TRANSKETOLASE N-TERMINAL SECTION-RELATED"/>
    <property type="match status" value="1"/>
</dbReference>
<evidence type="ECO:0000256" key="2">
    <source>
        <dbReference type="ARBA" id="ARBA00007131"/>
    </source>
</evidence>
<dbReference type="EMBL" id="LCIE01000009">
    <property type="protein sequence ID" value="KKT49258.1"/>
    <property type="molecule type" value="Genomic_DNA"/>
</dbReference>
<evidence type="ECO:0000313" key="6">
    <source>
        <dbReference type="Proteomes" id="UP000034172"/>
    </source>
</evidence>
<accession>A0A0G1HRE8</accession>
<dbReference type="InterPro" id="IPR005474">
    <property type="entry name" value="Transketolase_N"/>
</dbReference>
<dbReference type="Pfam" id="PF00456">
    <property type="entry name" value="Transketolase_N"/>
    <property type="match status" value="1"/>
</dbReference>
<name>A0A0G1HRE8_9BACT</name>
<sequence length="302" mass="33648">MIVDNLDIELTEDKLFDLQEKAVKSRELVIETLLEAKSGHSAGPLGMADIFVALYFHILNHDPKDPHKPDRDRLILSNGHICPIRYVVMAMAGYFPIEELKTLRKINSRLQGHPHRTALDGVETTSGPLGEGLSQSIGYALAAKLDHKNHYIYCITSDGEHQEGNTWEAIMFAGKNKINNLTVIIDRNNIQIDGFTEDIMPLEPLREKYEAFGWHVLEVDGNNIRTFVDAVREAKAIFNKPTVIIAHTIPGKGVSFMENNYLWHGAPPDVGEVSGSPAKGEQGKIALADLRTLQGKIESEHQ</sequence>
<comment type="cofactor">
    <cofactor evidence="1">
        <name>thiamine diphosphate</name>
        <dbReference type="ChEBI" id="CHEBI:58937"/>
    </cofactor>
</comment>
<gene>
    <name evidence="5" type="ORF">UW41_C0009G0025</name>
</gene>
<dbReference type="InterPro" id="IPR029061">
    <property type="entry name" value="THDP-binding"/>
</dbReference>
<feature type="domain" description="Transketolase N-terminal" evidence="4">
    <location>
        <begin position="24"/>
        <end position="273"/>
    </location>
</feature>
<organism evidence="5 6">
    <name type="scientific">Candidatus Collierbacteria bacterium GW2011_GWC2_44_18</name>
    <dbReference type="NCBI Taxonomy" id="1618392"/>
    <lineage>
        <taxon>Bacteria</taxon>
        <taxon>Candidatus Collieribacteriota</taxon>
    </lineage>
</organism>
<evidence type="ECO:0000256" key="1">
    <source>
        <dbReference type="ARBA" id="ARBA00001964"/>
    </source>
</evidence>
<reference evidence="5 6" key="1">
    <citation type="journal article" date="2015" name="Nature">
        <title>rRNA introns, odd ribosomes, and small enigmatic genomes across a large radiation of phyla.</title>
        <authorList>
            <person name="Brown C.T."/>
            <person name="Hug L.A."/>
            <person name="Thomas B.C."/>
            <person name="Sharon I."/>
            <person name="Castelle C.J."/>
            <person name="Singh A."/>
            <person name="Wilkins M.J."/>
            <person name="Williams K.H."/>
            <person name="Banfield J.F."/>
        </authorList>
    </citation>
    <scope>NUCLEOTIDE SEQUENCE [LARGE SCALE GENOMIC DNA]</scope>
</reference>
<dbReference type="Gene3D" id="3.40.50.970">
    <property type="match status" value="1"/>
</dbReference>
<dbReference type="Proteomes" id="UP000034172">
    <property type="component" value="Unassembled WGS sequence"/>
</dbReference>
<proteinExistence type="inferred from homology"/>
<comment type="caution">
    <text evidence="5">The sequence shown here is derived from an EMBL/GenBank/DDBJ whole genome shotgun (WGS) entry which is preliminary data.</text>
</comment>
<dbReference type="STRING" id="1618392.UW41_C0009G0025"/>
<evidence type="ECO:0000313" key="5">
    <source>
        <dbReference type="EMBL" id="KKT49258.1"/>
    </source>
</evidence>
<keyword evidence="3" id="KW-0786">Thiamine pyrophosphate</keyword>
<dbReference type="SUPFAM" id="SSF52518">
    <property type="entry name" value="Thiamin diphosphate-binding fold (THDP-binding)"/>
    <property type="match status" value="1"/>
</dbReference>
<dbReference type="PATRIC" id="fig|1618392.3.peg.445"/>
<evidence type="ECO:0000259" key="4">
    <source>
        <dbReference type="Pfam" id="PF00456"/>
    </source>
</evidence>
<evidence type="ECO:0000256" key="3">
    <source>
        <dbReference type="ARBA" id="ARBA00023052"/>
    </source>
</evidence>
<comment type="similarity">
    <text evidence="2">Belongs to the transketolase family.</text>
</comment>
<dbReference type="PANTHER" id="PTHR47514:SF1">
    <property type="entry name" value="TRANSKETOLASE N-TERMINAL SECTION-RELATED"/>
    <property type="match status" value="1"/>
</dbReference>